<gene>
    <name evidence="2" type="ORF">N658DRAFT_331222</name>
</gene>
<dbReference type="EMBL" id="MU863630">
    <property type="protein sequence ID" value="KAK4102990.1"/>
    <property type="molecule type" value="Genomic_DNA"/>
</dbReference>
<organism evidence="2 3">
    <name type="scientific">Parathielavia hyrcaniae</name>
    <dbReference type="NCBI Taxonomy" id="113614"/>
    <lineage>
        <taxon>Eukaryota</taxon>
        <taxon>Fungi</taxon>
        <taxon>Dikarya</taxon>
        <taxon>Ascomycota</taxon>
        <taxon>Pezizomycotina</taxon>
        <taxon>Sordariomycetes</taxon>
        <taxon>Sordariomycetidae</taxon>
        <taxon>Sordariales</taxon>
        <taxon>Chaetomiaceae</taxon>
        <taxon>Parathielavia</taxon>
    </lineage>
</organism>
<keyword evidence="1" id="KW-0812">Transmembrane</keyword>
<dbReference type="AlphaFoldDB" id="A0AAN6Q3N8"/>
<reference evidence="2" key="2">
    <citation type="submission" date="2023-05" db="EMBL/GenBank/DDBJ databases">
        <authorList>
            <consortium name="Lawrence Berkeley National Laboratory"/>
            <person name="Steindorff A."/>
            <person name="Hensen N."/>
            <person name="Bonometti L."/>
            <person name="Westerberg I."/>
            <person name="Brannstrom I.O."/>
            <person name="Guillou S."/>
            <person name="Cros-Aarteil S."/>
            <person name="Calhoun S."/>
            <person name="Haridas S."/>
            <person name="Kuo A."/>
            <person name="Mondo S."/>
            <person name="Pangilinan J."/>
            <person name="Riley R."/>
            <person name="Labutti K."/>
            <person name="Andreopoulos B."/>
            <person name="Lipzen A."/>
            <person name="Chen C."/>
            <person name="Yanf M."/>
            <person name="Daum C."/>
            <person name="Ng V."/>
            <person name="Clum A."/>
            <person name="Ohm R."/>
            <person name="Martin F."/>
            <person name="Silar P."/>
            <person name="Natvig D."/>
            <person name="Lalanne C."/>
            <person name="Gautier V."/>
            <person name="Ament-Velasquez S.L."/>
            <person name="Kruys A."/>
            <person name="Hutchinson M.I."/>
            <person name="Powell A.J."/>
            <person name="Barry K."/>
            <person name="Miller A.N."/>
            <person name="Grigoriev I.V."/>
            <person name="Debuchy R."/>
            <person name="Gladieux P."/>
            <person name="Thoren M.H."/>
            <person name="Johannesson H."/>
        </authorList>
    </citation>
    <scope>NUCLEOTIDE SEQUENCE</scope>
    <source>
        <strain evidence="2">CBS 757.83</strain>
    </source>
</reference>
<feature type="transmembrane region" description="Helical" evidence="1">
    <location>
        <begin position="39"/>
        <end position="59"/>
    </location>
</feature>
<accession>A0AAN6Q3N8</accession>
<comment type="caution">
    <text evidence="2">The sequence shown here is derived from an EMBL/GenBank/DDBJ whole genome shotgun (WGS) entry which is preliminary data.</text>
</comment>
<evidence type="ECO:0000313" key="2">
    <source>
        <dbReference type="EMBL" id="KAK4102990.1"/>
    </source>
</evidence>
<keyword evidence="1" id="KW-1133">Transmembrane helix</keyword>
<protein>
    <submittedName>
        <fullName evidence="2">Uncharacterized protein</fullName>
    </submittedName>
</protein>
<keyword evidence="1" id="KW-0472">Membrane</keyword>
<dbReference type="Proteomes" id="UP001305647">
    <property type="component" value="Unassembled WGS sequence"/>
</dbReference>
<name>A0AAN6Q3N8_9PEZI</name>
<keyword evidence="3" id="KW-1185">Reference proteome</keyword>
<reference evidence="2" key="1">
    <citation type="journal article" date="2023" name="Mol. Phylogenet. Evol.">
        <title>Genome-scale phylogeny and comparative genomics of the fungal order Sordariales.</title>
        <authorList>
            <person name="Hensen N."/>
            <person name="Bonometti L."/>
            <person name="Westerberg I."/>
            <person name="Brannstrom I.O."/>
            <person name="Guillou S."/>
            <person name="Cros-Aarteil S."/>
            <person name="Calhoun S."/>
            <person name="Haridas S."/>
            <person name="Kuo A."/>
            <person name="Mondo S."/>
            <person name="Pangilinan J."/>
            <person name="Riley R."/>
            <person name="LaButti K."/>
            <person name="Andreopoulos B."/>
            <person name="Lipzen A."/>
            <person name="Chen C."/>
            <person name="Yan M."/>
            <person name="Daum C."/>
            <person name="Ng V."/>
            <person name="Clum A."/>
            <person name="Steindorff A."/>
            <person name="Ohm R.A."/>
            <person name="Martin F."/>
            <person name="Silar P."/>
            <person name="Natvig D.O."/>
            <person name="Lalanne C."/>
            <person name="Gautier V."/>
            <person name="Ament-Velasquez S.L."/>
            <person name="Kruys A."/>
            <person name="Hutchinson M.I."/>
            <person name="Powell A.J."/>
            <person name="Barry K."/>
            <person name="Miller A.N."/>
            <person name="Grigoriev I.V."/>
            <person name="Debuchy R."/>
            <person name="Gladieux P."/>
            <person name="Hiltunen Thoren M."/>
            <person name="Johannesson H."/>
        </authorList>
    </citation>
    <scope>NUCLEOTIDE SEQUENCE</scope>
    <source>
        <strain evidence="2">CBS 757.83</strain>
    </source>
</reference>
<evidence type="ECO:0000313" key="3">
    <source>
        <dbReference type="Proteomes" id="UP001305647"/>
    </source>
</evidence>
<proteinExistence type="predicted"/>
<sequence>MLFWLLFCDALLVCFLLFSVRCGFHFGVNIRLSKARSELVLWVGVFIAFFPRCGLVTLIPPRGAALSTSYPEPVYLYSTLLGNSVASGCGSACY</sequence>
<evidence type="ECO:0000256" key="1">
    <source>
        <dbReference type="SAM" id="Phobius"/>
    </source>
</evidence>